<dbReference type="Gene3D" id="3.10.180.10">
    <property type="entry name" value="2,3-Dihydroxybiphenyl 1,2-Dioxygenase, domain 1"/>
    <property type="match status" value="1"/>
</dbReference>
<dbReference type="PROSITE" id="PS51819">
    <property type="entry name" value="VOC"/>
    <property type="match status" value="1"/>
</dbReference>
<dbReference type="SUPFAM" id="SSF54593">
    <property type="entry name" value="Glyoxalase/Bleomycin resistance protein/Dihydroxybiphenyl dioxygenase"/>
    <property type="match status" value="1"/>
</dbReference>
<sequence>MERHLQVAVDCSDPHRLARFWAEVLGYVVQDPPEGHADWAEFSRAEGGAGEAWCAVVDPHGSGPRVLFHSVPEPKSGKNRLHLDVRIGRQHVDTEAARLVSLGATHVRTVEDTQDYFAVLRDPEGNEFCLC</sequence>
<reference evidence="2 3" key="1">
    <citation type="submission" date="2016-07" db="EMBL/GenBank/DDBJ databases">
        <title>Draft genome sequence of Prauserella sp. YIM 121212, isolated from alkaline soil.</title>
        <authorList>
            <person name="Ruckert C."/>
            <person name="Albersmeier A."/>
            <person name="Jiang C.-L."/>
            <person name="Jiang Y."/>
            <person name="Kalinowski J."/>
            <person name="Schneider O."/>
            <person name="Winkler A."/>
            <person name="Zotchev S.B."/>
        </authorList>
    </citation>
    <scope>NUCLEOTIDE SEQUENCE [LARGE SCALE GENOMIC DNA]</scope>
    <source>
        <strain evidence="2 3">YIM 121212</strain>
    </source>
</reference>
<dbReference type="EMBL" id="MASU01000002">
    <property type="protein sequence ID" value="PXY37687.1"/>
    <property type="molecule type" value="Genomic_DNA"/>
</dbReference>
<evidence type="ECO:0000313" key="3">
    <source>
        <dbReference type="Proteomes" id="UP000247892"/>
    </source>
</evidence>
<proteinExistence type="predicted"/>
<dbReference type="AlphaFoldDB" id="A0A318LST9"/>
<organism evidence="2 3">
    <name type="scientific">Prauserella flavalba</name>
    <dbReference type="NCBI Taxonomy" id="1477506"/>
    <lineage>
        <taxon>Bacteria</taxon>
        <taxon>Bacillati</taxon>
        <taxon>Actinomycetota</taxon>
        <taxon>Actinomycetes</taxon>
        <taxon>Pseudonocardiales</taxon>
        <taxon>Pseudonocardiaceae</taxon>
        <taxon>Prauserella</taxon>
    </lineage>
</organism>
<dbReference type="Pfam" id="PF18029">
    <property type="entry name" value="Glyoxalase_6"/>
    <property type="match status" value="1"/>
</dbReference>
<dbReference type="InterPro" id="IPR037523">
    <property type="entry name" value="VOC_core"/>
</dbReference>
<dbReference type="OrthoDB" id="3295209at2"/>
<accession>A0A318LST9</accession>
<dbReference type="InterPro" id="IPR029068">
    <property type="entry name" value="Glyas_Bleomycin-R_OHBP_Dase"/>
</dbReference>
<keyword evidence="3" id="KW-1185">Reference proteome</keyword>
<protein>
    <recommendedName>
        <fullName evidence="1">VOC domain-containing protein</fullName>
    </recommendedName>
</protein>
<evidence type="ECO:0000313" key="2">
    <source>
        <dbReference type="EMBL" id="PXY37687.1"/>
    </source>
</evidence>
<dbReference type="PANTHER" id="PTHR35908:SF1">
    <property type="entry name" value="CONSERVED PROTEIN"/>
    <property type="match status" value="1"/>
</dbReference>
<name>A0A318LST9_9PSEU</name>
<evidence type="ECO:0000259" key="1">
    <source>
        <dbReference type="PROSITE" id="PS51819"/>
    </source>
</evidence>
<comment type="caution">
    <text evidence="2">The sequence shown here is derived from an EMBL/GenBank/DDBJ whole genome shotgun (WGS) entry which is preliminary data.</text>
</comment>
<dbReference type="PANTHER" id="PTHR35908">
    <property type="entry name" value="HYPOTHETICAL FUSION PROTEIN"/>
    <property type="match status" value="1"/>
</dbReference>
<dbReference type="Proteomes" id="UP000247892">
    <property type="component" value="Unassembled WGS sequence"/>
</dbReference>
<dbReference type="RefSeq" id="WP_110334561.1">
    <property type="nucleotide sequence ID" value="NZ_JBHVKT010000008.1"/>
</dbReference>
<dbReference type="InterPro" id="IPR041581">
    <property type="entry name" value="Glyoxalase_6"/>
</dbReference>
<feature type="domain" description="VOC" evidence="1">
    <location>
        <begin position="3"/>
        <end position="131"/>
    </location>
</feature>
<gene>
    <name evidence="2" type="ORF">BA062_03435</name>
</gene>